<keyword evidence="2" id="KW-1185">Reference proteome</keyword>
<proteinExistence type="predicted"/>
<sequence length="185" mass="21124">MARVPRQWYVDTPSSFNTSFRNTPSLRLPPYPANGAWDAESVSTFSTSLFATFNNTHYDYDGWPNLYHNFNFIPSKIFVSFKHDLTNTLTVSDSTGIAEGLVYSIGWEGHCSTAEKGSLHHRRRLRYCKGVRWGQEDCRTQGDNIPAPTALTPPTRWTCSIEKGPQWVFEVRMIMHQGSRTVRSV</sequence>
<evidence type="ECO:0000313" key="2">
    <source>
        <dbReference type="Proteomes" id="UP000799753"/>
    </source>
</evidence>
<dbReference type="AlphaFoldDB" id="A0A6A6SJ31"/>
<evidence type="ECO:0000313" key="1">
    <source>
        <dbReference type="EMBL" id="KAF2646663.1"/>
    </source>
</evidence>
<organism evidence="1 2">
    <name type="scientific">Massarina eburnea CBS 473.64</name>
    <dbReference type="NCBI Taxonomy" id="1395130"/>
    <lineage>
        <taxon>Eukaryota</taxon>
        <taxon>Fungi</taxon>
        <taxon>Dikarya</taxon>
        <taxon>Ascomycota</taxon>
        <taxon>Pezizomycotina</taxon>
        <taxon>Dothideomycetes</taxon>
        <taxon>Pleosporomycetidae</taxon>
        <taxon>Pleosporales</taxon>
        <taxon>Massarineae</taxon>
        <taxon>Massarinaceae</taxon>
        <taxon>Massarina</taxon>
    </lineage>
</organism>
<reference evidence="1" key="1">
    <citation type="journal article" date="2020" name="Stud. Mycol.">
        <title>101 Dothideomycetes genomes: a test case for predicting lifestyles and emergence of pathogens.</title>
        <authorList>
            <person name="Haridas S."/>
            <person name="Albert R."/>
            <person name="Binder M."/>
            <person name="Bloem J."/>
            <person name="Labutti K."/>
            <person name="Salamov A."/>
            <person name="Andreopoulos B."/>
            <person name="Baker S."/>
            <person name="Barry K."/>
            <person name="Bills G."/>
            <person name="Bluhm B."/>
            <person name="Cannon C."/>
            <person name="Castanera R."/>
            <person name="Culley D."/>
            <person name="Daum C."/>
            <person name="Ezra D."/>
            <person name="Gonzalez J."/>
            <person name="Henrissat B."/>
            <person name="Kuo A."/>
            <person name="Liang C."/>
            <person name="Lipzen A."/>
            <person name="Lutzoni F."/>
            <person name="Magnuson J."/>
            <person name="Mondo S."/>
            <person name="Nolan M."/>
            <person name="Ohm R."/>
            <person name="Pangilinan J."/>
            <person name="Park H.-J."/>
            <person name="Ramirez L."/>
            <person name="Alfaro M."/>
            <person name="Sun H."/>
            <person name="Tritt A."/>
            <person name="Yoshinaga Y."/>
            <person name="Zwiers L.-H."/>
            <person name="Turgeon B."/>
            <person name="Goodwin S."/>
            <person name="Spatafora J."/>
            <person name="Crous P."/>
            <person name="Grigoriev I."/>
        </authorList>
    </citation>
    <scope>NUCLEOTIDE SEQUENCE</scope>
    <source>
        <strain evidence="1">CBS 473.64</strain>
    </source>
</reference>
<accession>A0A6A6SJ31</accession>
<dbReference type="EMBL" id="MU006776">
    <property type="protein sequence ID" value="KAF2646663.1"/>
    <property type="molecule type" value="Genomic_DNA"/>
</dbReference>
<dbReference type="OrthoDB" id="3927857at2759"/>
<protein>
    <submittedName>
        <fullName evidence="1">Uncharacterized protein</fullName>
    </submittedName>
</protein>
<dbReference type="Proteomes" id="UP000799753">
    <property type="component" value="Unassembled WGS sequence"/>
</dbReference>
<name>A0A6A6SJ31_9PLEO</name>
<gene>
    <name evidence="1" type="ORF">P280DRAFT_464859</name>
</gene>